<keyword evidence="3" id="KW-1185">Reference proteome</keyword>
<dbReference type="AlphaFoldDB" id="A0A4Y9Z923"/>
<keyword evidence="1" id="KW-0732">Signal</keyword>
<evidence type="ECO:0000256" key="1">
    <source>
        <dbReference type="SAM" id="SignalP"/>
    </source>
</evidence>
<feature type="signal peptide" evidence="1">
    <location>
        <begin position="1"/>
        <end position="22"/>
    </location>
</feature>
<comment type="caution">
    <text evidence="2">The sequence shown here is derived from an EMBL/GenBank/DDBJ whole genome shotgun (WGS) entry which is preliminary data.</text>
</comment>
<name>A0A4Y9Z923_9AGAM</name>
<organism evidence="2 3">
    <name type="scientific">Dentipellis fragilis</name>
    <dbReference type="NCBI Taxonomy" id="205917"/>
    <lineage>
        <taxon>Eukaryota</taxon>
        <taxon>Fungi</taxon>
        <taxon>Dikarya</taxon>
        <taxon>Basidiomycota</taxon>
        <taxon>Agaricomycotina</taxon>
        <taxon>Agaricomycetes</taxon>
        <taxon>Russulales</taxon>
        <taxon>Hericiaceae</taxon>
        <taxon>Dentipellis</taxon>
    </lineage>
</organism>
<sequence length="121" mass="13020">MLFSSVAAFIGIAASLAPSALAWGGPATHDVQVGPNGQLVFDPMTLEANVATKRLRNGARHQPRCTRDEQLVPGLPGHCARYWGRAQGGGGRDSGGMLLGWLHTRRSSRRLQLHKRLGIND</sequence>
<accession>A0A4Y9Z923</accession>
<proteinExistence type="predicted"/>
<gene>
    <name evidence="2" type="ORF">EVG20_g2686</name>
</gene>
<reference evidence="2 3" key="1">
    <citation type="submission" date="2019-02" db="EMBL/GenBank/DDBJ databases">
        <title>Genome sequencing of the rare red list fungi Dentipellis fragilis.</title>
        <authorList>
            <person name="Buettner E."/>
            <person name="Kellner H."/>
        </authorList>
    </citation>
    <scope>NUCLEOTIDE SEQUENCE [LARGE SCALE GENOMIC DNA]</scope>
    <source>
        <strain evidence="2 3">DSM 105465</strain>
    </source>
</reference>
<dbReference type="EMBL" id="SEOQ01000109">
    <property type="protein sequence ID" value="TFY70318.1"/>
    <property type="molecule type" value="Genomic_DNA"/>
</dbReference>
<evidence type="ECO:0000313" key="3">
    <source>
        <dbReference type="Proteomes" id="UP000298327"/>
    </source>
</evidence>
<protein>
    <submittedName>
        <fullName evidence="2">Uncharacterized protein</fullName>
    </submittedName>
</protein>
<feature type="chain" id="PRO_5021261298" evidence="1">
    <location>
        <begin position="23"/>
        <end position="121"/>
    </location>
</feature>
<dbReference type="Proteomes" id="UP000298327">
    <property type="component" value="Unassembled WGS sequence"/>
</dbReference>
<evidence type="ECO:0000313" key="2">
    <source>
        <dbReference type="EMBL" id="TFY70318.1"/>
    </source>
</evidence>